<evidence type="ECO:0000256" key="1">
    <source>
        <dbReference type="ARBA" id="ARBA00000707"/>
    </source>
</evidence>
<feature type="domain" description="USP" evidence="8">
    <location>
        <begin position="187"/>
        <end position="540"/>
    </location>
</feature>
<reference evidence="9" key="1">
    <citation type="journal article" date="2013" name="J. Plant Res.">
        <title>Effect of fungi and light on seed germination of three Opuntia species from semiarid lands of central Mexico.</title>
        <authorList>
            <person name="Delgado-Sanchez P."/>
            <person name="Jimenez-Bremont J.F."/>
            <person name="Guerrero-Gonzalez Mde L."/>
            <person name="Flores J."/>
        </authorList>
    </citation>
    <scope>NUCLEOTIDE SEQUENCE</scope>
    <source>
        <tissue evidence="9">Cladode</tissue>
    </source>
</reference>
<dbReference type="GO" id="GO:0005634">
    <property type="term" value="C:nucleus"/>
    <property type="evidence" value="ECO:0007669"/>
    <property type="project" value="TreeGrafter"/>
</dbReference>
<dbReference type="InterPro" id="IPR001394">
    <property type="entry name" value="Peptidase_C19_UCH"/>
</dbReference>
<keyword evidence="5 7" id="KW-0378">Hydrolase</keyword>
<dbReference type="GO" id="GO:0005829">
    <property type="term" value="C:cytosol"/>
    <property type="evidence" value="ECO:0007669"/>
    <property type="project" value="TreeGrafter"/>
</dbReference>
<proteinExistence type="inferred from homology"/>
<dbReference type="PROSITE" id="PS00972">
    <property type="entry name" value="USP_1"/>
    <property type="match status" value="1"/>
</dbReference>
<reference evidence="9" key="2">
    <citation type="submission" date="2020-07" db="EMBL/GenBank/DDBJ databases">
        <authorList>
            <person name="Vera ALvarez R."/>
            <person name="Arias-Moreno D.M."/>
            <person name="Jimenez-Jacinto V."/>
            <person name="Jimenez-Bremont J.F."/>
            <person name="Swaminathan K."/>
            <person name="Moose S.P."/>
            <person name="Guerrero-Gonzalez M.L."/>
            <person name="Marino-Ramirez L."/>
            <person name="Landsman D."/>
            <person name="Rodriguez-Kessler M."/>
            <person name="Delgado-Sanchez P."/>
        </authorList>
    </citation>
    <scope>NUCLEOTIDE SEQUENCE</scope>
    <source>
        <tissue evidence="9">Cladode</tissue>
    </source>
</reference>
<evidence type="ECO:0000313" key="9">
    <source>
        <dbReference type="EMBL" id="MBA4634556.1"/>
    </source>
</evidence>
<dbReference type="InterPro" id="IPR018200">
    <property type="entry name" value="USP_CS"/>
</dbReference>
<evidence type="ECO:0000256" key="4">
    <source>
        <dbReference type="ARBA" id="ARBA00022786"/>
    </source>
</evidence>
<dbReference type="GO" id="GO:0006508">
    <property type="term" value="P:proteolysis"/>
    <property type="evidence" value="ECO:0007669"/>
    <property type="project" value="UniProtKB-KW"/>
</dbReference>
<dbReference type="PANTHER" id="PTHR24006">
    <property type="entry name" value="UBIQUITIN CARBOXYL-TERMINAL HYDROLASE"/>
    <property type="match status" value="1"/>
</dbReference>
<dbReference type="Pfam" id="PF00443">
    <property type="entry name" value="UCH"/>
    <property type="match status" value="1"/>
</dbReference>
<dbReference type="FunFam" id="3.90.70.10:FF:000108">
    <property type="entry name" value="Ubiquitin carboxyl-terminal hydrolase"/>
    <property type="match status" value="1"/>
</dbReference>
<dbReference type="Gene3D" id="3.90.70.10">
    <property type="entry name" value="Cysteine proteinases"/>
    <property type="match status" value="1"/>
</dbReference>
<protein>
    <recommendedName>
        <fullName evidence="7">Ubiquitin carboxyl-terminal hydrolase</fullName>
        <ecNumber evidence="7">3.4.19.12</ecNumber>
    </recommendedName>
</protein>
<evidence type="ECO:0000256" key="3">
    <source>
        <dbReference type="ARBA" id="ARBA00022670"/>
    </source>
</evidence>
<comment type="function">
    <text evidence="7">Recognizes and hydrolyzes the peptide bond at the C-terminal Gly of ubiquitin. Involved in the processing of poly-ubiquitin precursors as well as that of ubiquitinated proteins.</text>
</comment>
<keyword evidence="6 7" id="KW-0788">Thiol protease</keyword>
<evidence type="ECO:0000256" key="6">
    <source>
        <dbReference type="ARBA" id="ARBA00022807"/>
    </source>
</evidence>
<dbReference type="InterPro" id="IPR050164">
    <property type="entry name" value="Peptidase_C19"/>
</dbReference>
<dbReference type="PANTHER" id="PTHR24006:SF687">
    <property type="entry name" value="UBIQUITIN CARBOXYL-TERMINAL HYDROLASE 10"/>
    <property type="match status" value="1"/>
</dbReference>
<keyword evidence="4 7" id="KW-0833">Ubl conjugation pathway</keyword>
<name>A0A7C8Z538_OPUST</name>
<sequence length="540" mass="58629">MDTSKVILFGSFTEDELRSLQKKLSETSAIPANNKGLQFGSLPLVPGEFLGGVNEDSGKKSASIKSAKLDKKETFSTHSKDLFSASGGVPKENGCIHGSNHCSPLSNGVNEFKDGSVNMSSLSLSKSSASVFSQQSSNPQQFGDAIRSREMHSNGVCNESQMAGPAKHDGNKDANGSIATIKDLLPRGLINAGNLCFLNATVQALLSCSPFVQLLQELRNRDIPKAGYPTLTAFAEFIKEFDMPLGSSLKKKDATVIETGRPFGPAMFEDVVKNFTPDVPSGFSGRMRQEDAQEFLSFVMDQMHDELLKLDGQLLGAAGRKLQLVSSSEDDEWETVGPKNKSAVTRTQSFVPSELSAIFGGQLRSVVKAKGNKASATVQPYLLLHLDIFPEAVHTIEDALRLFSAPETLEGYRAPSTGKAGVVSASKSVKIQTLSKVMILHLMRFSYGSQGSTKLHKPVHFPLELVLGRELLVSPTNEGRKYELVATITHHGRDPSKGHYTADARYPNGQWLRFDDASVTAVPTTKVLHDQAYVLFYKQV</sequence>
<evidence type="ECO:0000256" key="5">
    <source>
        <dbReference type="ARBA" id="ARBA00022801"/>
    </source>
</evidence>
<dbReference type="GO" id="GO:0004843">
    <property type="term" value="F:cysteine-type deubiquitinase activity"/>
    <property type="evidence" value="ECO:0007669"/>
    <property type="project" value="UniProtKB-UniRule"/>
</dbReference>
<comment type="similarity">
    <text evidence="2 7">Belongs to the peptidase C19 family.</text>
</comment>
<dbReference type="GO" id="GO:0016579">
    <property type="term" value="P:protein deubiquitination"/>
    <property type="evidence" value="ECO:0007669"/>
    <property type="project" value="InterPro"/>
</dbReference>
<evidence type="ECO:0000259" key="8">
    <source>
        <dbReference type="PROSITE" id="PS50235"/>
    </source>
</evidence>
<dbReference type="SUPFAM" id="SSF54001">
    <property type="entry name" value="Cysteine proteinases"/>
    <property type="match status" value="1"/>
</dbReference>
<dbReference type="PROSITE" id="PS50235">
    <property type="entry name" value="USP_3"/>
    <property type="match status" value="1"/>
</dbReference>
<dbReference type="InterPro" id="IPR038765">
    <property type="entry name" value="Papain-like_cys_pep_sf"/>
</dbReference>
<dbReference type="PROSITE" id="PS00973">
    <property type="entry name" value="USP_2"/>
    <property type="match status" value="1"/>
</dbReference>
<evidence type="ECO:0000256" key="2">
    <source>
        <dbReference type="ARBA" id="ARBA00009085"/>
    </source>
</evidence>
<dbReference type="EMBL" id="GISG01091597">
    <property type="protein sequence ID" value="MBA4634556.1"/>
    <property type="molecule type" value="Transcribed_RNA"/>
</dbReference>
<keyword evidence="3 7" id="KW-0645">Protease</keyword>
<dbReference type="InterPro" id="IPR028889">
    <property type="entry name" value="USP"/>
</dbReference>
<comment type="catalytic activity">
    <reaction evidence="1 7">
        <text>Thiol-dependent hydrolysis of ester, thioester, amide, peptide and isopeptide bonds formed by the C-terminal Gly of ubiquitin (a 76-residue protein attached to proteins as an intracellular targeting signal).</text>
        <dbReference type="EC" id="3.4.19.12"/>
    </reaction>
</comment>
<organism evidence="9">
    <name type="scientific">Opuntia streptacantha</name>
    <name type="common">Prickly pear cactus</name>
    <name type="synonym">Opuntia cardona</name>
    <dbReference type="NCBI Taxonomy" id="393608"/>
    <lineage>
        <taxon>Eukaryota</taxon>
        <taxon>Viridiplantae</taxon>
        <taxon>Streptophyta</taxon>
        <taxon>Embryophyta</taxon>
        <taxon>Tracheophyta</taxon>
        <taxon>Spermatophyta</taxon>
        <taxon>Magnoliopsida</taxon>
        <taxon>eudicotyledons</taxon>
        <taxon>Gunneridae</taxon>
        <taxon>Pentapetalae</taxon>
        <taxon>Caryophyllales</taxon>
        <taxon>Cactineae</taxon>
        <taxon>Cactaceae</taxon>
        <taxon>Opuntioideae</taxon>
        <taxon>Opuntia</taxon>
    </lineage>
</organism>
<accession>A0A7C8Z538</accession>
<dbReference type="AlphaFoldDB" id="A0A7C8Z538"/>
<evidence type="ECO:0000256" key="7">
    <source>
        <dbReference type="RuleBase" id="RU366025"/>
    </source>
</evidence>
<dbReference type="EC" id="3.4.19.12" evidence="7"/>